<name>A0A2B4SRV0_STYPI</name>
<feature type="compositionally biased region" description="Acidic residues" evidence="1">
    <location>
        <begin position="223"/>
        <end position="232"/>
    </location>
</feature>
<reference evidence="3" key="1">
    <citation type="journal article" date="2017" name="bioRxiv">
        <title>Comparative analysis of the genomes of Stylophora pistillata and Acropora digitifera provides evidence for extensive differences between species of corals.</title>
        <authorList>
            <person name="Voolstra C.R."/>
            <person name="Li Y."/>
            <person name="Liew Y.J."/>
            <person name="Baumgarten S."/>
            <person name="Zoccola D."/>
            <person name="Flot J.-F."/>
            <person name="Tambutte S."/>
            <person name="Allemand D."/>
            <person name="Aranda M."/>
        </authorList>
    </citation>
    <scope>NUCLEOTIDE SEQUENCE [LARGE SCALE GENOMIC DNA]</scope>
</reference>
<feature type="region of interest" description="Disordered" evidence="1">
    <location>
        <begin position="192"/>
        <end position="238"/>
    </location>
</feature>
<protein>
    <recommendedName>
        <fullName evidence="4">Transient receptor potential cation channel subfamily A member 1</fullName>
    </recommendedName>
</protein>
<organism evidence="2 3">
    <name type="scientific">Stylophora pistillata</name>
    <name type="common">Smooth cauliflower coral</name>
    <dbReference type="NCBI Taxonomy" id="50429"/>
    <lineage>
        <taxon>Eukaryota</taxon>
        <taxon>Metazoa</taxon>
        <taxon>Cnidaria</taxon>
        <taxon>Anthozoa</taxon>
        <taxon>Hexacorallia</taxon>
        <taxon>Scleractinia</taxon>
        <taxon>Astrocoeniina</taxon>
        <taxon>Pocilloporidae</taxon>
        <taxon>Stylophora</taxon>
    </lineage>
</organism>
<comment type="caution">
    <text evidence="2">The sequence shown here is derived from an EMBL/GenBank/DDBJ whole genome shotgun (WGS) entry which is preliminary data.</text>
</comment>
<evidence type="ECO:0000256" key="1">
    <source>
        <dbReference type="SAM" id="MobiDB-lite"/>
    </source>
</evidence>
<evidence type="ECO:0000313" key="2">
    <source>
        <dbReference type="EMBL" id="PFX31115.1"/>
    </source>
</evidence>
<accession>A0A2B4SRV0</accession>
<sequence>MWLVINNLEMRKEKQELLETSGLRCPKPFPDHSCLPVYRYLSYNNTPREGRNVDDWQPRVQLKREHGSSRLVLSDSESVAAFSDKFIVKPKFVVEYLTHLDMVDLKKKKRAEKREKESQKAKEKNYEDYAWKDLCEDPTKLKKLPELNKYLKHHRLEKYLKSTKSDKVKVITRHWLLQMNPEGTDLLQTRMGERDEAENEPLLDRDNDGSGQDDNVGSRSSSDEENENDYIDSGDRDESSDVINIFAFIDDEEVERPATTRSGRAITRRSKIDFSFY</sequence>
<dbReference type="EMBL" id="LSMT01000040">
    <property type="protein sequence ID" value="PFX31115.1"/>
    <property type="molecule type" value="Genomic_DNA"/>
</dbReference>
<keyword evidence="3" id="KW-1185">Reference proteome</keyword>
<evidence type="ECO:0000313" key="3">
    <source>
        <dbReference type="Proteomes" id="UP000225706"/>
    </source>
</evidence>
<dbReference type="STRING" id="50429.A0A2B4SRV0"/>
<dbReference type="AlphaFoldDB" id="A0A2B4SRV0"/>
<feature type="compositionally biased region" description="Polar residues" evidence="1">
    <location>
        <begin position="209"/>
        <end position="219"/>
    </location>
</feature>
<evidence type="ECO:0008006" key="4">
    <source>
        <dbReference type="Google" id="ProtNLM"/>
    </source>
</evidence>
<dbReference type="Proteomes" id="UP000225706">
    <property type="component" value="Unassembled WGS sequence"/>
</dbReference>
<proteinExistence type="predicted"/>
<gene>
    <name evidence="2" type="ORF">AWC38_SpisGene4053</name>
</gene>